<dbReference type="KEGG" id="paco:AACT_1628"/>
<name>A0A6M8EW38_9BACT</name>
<organism evidence="2 3">
    <name type="scientific">Arcobacter acticola</name>
    <dbReference type="NCBI Taxonomy" id="1849015"/>
    <lineage>
        <taxon>Bacteria</taxon>
        <taxon>Pseudomonadati</taxon>
        <taxon>Campylobacterota</taxon>
        <taxon>Epsilonproteobacteria</taxon>
        <taxon>Campylobacterales</taxon>
        <taxon>Arcobacteraceae</taxon>
        <taxon>Arcobacter</taxon>
    </lineage>
</organism>
<evidence type="ECO:0000313" key="2">
    <source>
        <dbReference type="EMBL" id="QKE28785.1"/>
    </source>
</evidence>
<evidence type="ECO:0000313" key="3">
    <source>
        <dbReference type="Proteomes" id="UP000503483"/>
    </source>
</evidence>
<protein>
    <submittedName>
        <fullName evidence="2">Uncharacterized protein</fullName>
    </submittedName>
</protein>
<keyword evidence="3" id="KW-1185">Reference proteome</keyword>
<accession>A0A6M8EW38</accession>
<feature type="compositionally biased region" description="Basic residues" evidence="1">
    <location>
        <begin position="57"/>
        <end position="75"/>
    </location>
</feature>
<dbReference type="RefSeq" id="WP_172126345.1">
    <property type="nucleotide sequence ID" value="NZ_CP042652.1"/>
</dbReference>
<sequence>MGRANTSSVDTTKGEKLAKRMTQQTNTVKASFSPEEAAKQQQIINARKAANVEAKKEKRKKNAKLAKAAKKKNKK</sequence>
<gene>
    <name evidence="2" type="ORF">AACT_1628</name>
</gene>
<feature type="region of interest" description="Disordered" evidence="1">
    <location>
        <begin position="1"/>
        <end position="75"/>
    </location>
</feature>
<feature type="compositionally biased region" description="Polar residues" evidence="1">
    <location>
        <begin position="1"/>
        <end position="11"/>
    </location>
</feature>
<dbReference type="Proteomes" id="UP000503483">
    <property type="component" value="Chromosome"/>
</dbReference>
<proteinExistence type="predicted"/>
<reference evidence="2 3" key="1">
    <citation type="submission" date="2019-08" db="EMBL/GenBank/DDBJ databases">
        <title>Complete genome sequence of Arcobacter acticola.</title>
        <authorList>
            <person name="Miller W."/>
        </authorList>
    </citation>
    <scope>NUCLEOTIDE SEQUENCE [LARGE SCALE GENOMIC DNA]</scope>
    <source>
        <strain evidence="2 3">KCTC 52212</strain>
    </source>
</reference>
<feature type="compositionally biased region" description="Polar residues" evidence="1">
    <location>
        <begin position="21"/>
        <end position="30"/>
    </location>
</feature>
<dbReference type="AlphaFoldDB" id="A0A6M8EW38"/>
<dbReference type="EMBL" id="CP042652">
    <property type="protein sequence ID" value="QKE28785.1"/>
    <property type="molecule type" value="Genomic_DNA"/>
</dbReference>
<evidence type="ECO:0000256" key="1">
    <source>
        <dbReference type="SAM" id="MobiDB-lite"/>
    </source>
</evidence>